<dbReference type="InterPro" id="IPR055570">
    <property type="entry name" value="DUF7146"/>
</dbReference>
<dbReference type="Pfam" id="PF13362">
    <property type="entry name" value="Toprim_3"/>
    <property type="match status" value="1"/>
</dbReference>
<reference evidence="4 5" key="1">
    <citation type="submission" date="2015-09" db="EMBL/GenBank/DDBJ databases">
        <title>Draft Genome Sequence of Bradyrhizobium manausense Strain BR 3351T, a Novel Symbiotic Nitrogen-Fixing Alphaproteobacterium Isolated from Brazilian Amazon Rain Forest.</title>
        <authorList>
            <person name="De Araujo J.L."/>
            <person name="Zilli J.E."/>
        </authorList>
    </citation>
    <scope>NUCLEOTIDE SEQUENCE [LARGE SCALE GENOMIC DNA]</scope>
    <source>
        <strain evidence="4 5">BR3351</strain>
    </source>
</reference>
<gene>
    <name evidence="4" type="ORF">AOQ71_02925</name>
</gene>
<dbReference type="AlphaFoldDB" id="A0A0R3E9P5"/>
<dbReference type="EMBL" id="LJYG01000016">
    <property type="protein sequence ID" value="KRQ17165.1"/>
    <property type="molecule type" value="Genomic_DNA"/>
</dbReference>
<dbReference type="InterPro" id="IPR006171">
    <property type="entry name" value="TOPRIM_dom"/>
</dbReference>
<protein>
    <submittedName>
        <fullName evidence="4">DNA primase</fullName>
    </submittedName>
</protein>
<accession>A0A0R3E9P5</accession>
<feature type="domain" description="DUF7146" evidence="3">
    <location>
        <begin position="122"/>
        <end position="233"/>
    </location>
</feature>
<dbReference type="Pfam" id="PF23639">
    <property type="entry name" value="DUF7146"/>
    <property type="match status" value="1"/>
</dbReference>
<keyword evidence="5" id="KW-1185">Reference proteome</keyword>
<dbReference type="OrthoDB" id="9811157at2"/>
<organism evidence="4 5">
    <name type="scientific">Bradyrhizobium manausense</name>
    <dbReference type="NCBI Taxonomy" id="989370"/>
    <lineage>
        <taxon>Bacteria</taxon>
        <taxon>Pseudomonadati</taxon>
        <taxon>Pseudomonadota</taxon>
        <taxon>Alphaproteobacteria</taxon>
        <taxon>Hyphomicrobiales</taxon>
        <taxon>Nitrobacteraceae</taxon>
        <taxon>Bradyrhizobium</taxon>
    </lineage>
</organism>
<evidence type="ECO:0000313" key="5">
    <source>
        <dbReference type="Proteomes" id="UP000051936"/>
    </source>
</evidence>
<comment type="caution">
    <text evidence="4">The sequence shown here is derived from an EMBL/GenBank/DDBJ whole genome shotgun (WGS) entry which is preliminary data.</text>
</comment>
<sequence>MARHDASDLVRRLARDAEAVCRHYLSAGRRQGGYWLVGDVRNAPGRSMFVRLKESAKGPAGKWTDAATSEHGDLLDVIRESCGFVDFKDVVSEARSFLSMPRPEPEPKVSRTGSRKSSAPAGSPEAARRLFAISRPIAGTLVEAYLRSRGITALHGTGSLRFHPRCYYRPDEHSPTETWPAMIAAVTDLCGRLTGAHRTWLDPGGFNEANLGKAPIDTPRRAMGDLLGHAVRFGVAGEVMAAGEGIETMLSLRCVLPGMPMAAALSAAHLSSILFPDTLRRLYIARDDDPAGDGAMATLIERAQAAGIEAIVISPRLGDFDEDLRLLGIAALRATSRVQIAAQDVTRFMELAA</sequence>
<name>A0A0R3E9P5_9BRAD</name>
<dbReference type="STRING" id="989370.AOQ71_02925"/>
<evidence type="ECO:0000259" key="3">
    <source>
        <dbReference type="Pfam" id="PF23639"/>
    </source>
</evidence>
<dbReference type="Proteomes" id="UP000051936">
    <property type="component" value="Unassembled WGS sequence"/>
</dbReference>
<evidence type="ECO:0000313" key="4">
    <source>
        <dbReference type="EMBL" id="KRQ17165.1"/>
    </source>
</evidence>
<dbReference type="InterPro" id="IPR034154">
    <property type="entry name" value="TOPRIM_DnaG/twinkle"/>
</dbReference>
<dbReference type="CDD" id="cd01029">
    <property type="entry name" value="TOPRIM_primases"/>
    <property type="match status" value="1"/>
</dbReference>
<feature type="region of interest" description="Disordered" evidence="1">
    <location>
        <begin position="96"/>
        <end position="125"/>
    </location>
</feature>
<proteinExistence type="predicted"/>
<feature type="domain" description="Toprim" evidence="2">
    <location>
        <begin position="240"/>
        <end position="328"/>
    </location>
</feature>
<dbReference type="RefSeq" id="WP_057741454.1">
    <property type="nucleotide sequence ID" value="NZ_LJYG01000016.1"/>
</dbReference>
<evidence type="ECO:0000259" key="2">
    <source>
        <dbReference type="Pfam" id="PF13362"/>
    </source>
</evidence>
<evidence type="ECO:0000256" key="1">
    <source>
        <dbReference type="SAM" id="MobiDB-lite"/>
    </source>
</evidence>